<dbReference type="InterPro" id="IPR014716">
    <property type="entry name" value="Fibrinogen_a/b/g_C_1"/>
</dbReference>
<evidence type="ECO:0000256" key="1">
    <source>
        <dbReference type="ARBA" id="ARBA00004613"/>
    </source>
</evidence>
<keyword evidence="11" id="KW-0176">Collagen</keyword>
<keyword evidence="3" id="KW-0964">Secreted</keyword>
<dbReference type="GO" id="GO:0005581">
    <property type="term" value="C:collagen trimer"/>
    <property type="evidence" value="ECO:0007669"/>
    <property type="project" value="UniProtKB-KW"/>
</dbReference>
<evidence type="ECO:0000256" key="11">
    <source>
        <dbReference type="ARBA" id="ARBA00023119"/>
    </source>
</evidence>
<evidence type="ECO:0000256" key="4">
    <source>
        <dbReference type="ARBA" id="ARBA00022588"/>
    </source>
</evidence>
<evidence type="ECO:0000256" key="7">
    <source>
        <dbReference type="ARBA" id="ARBA00022734"/>
    </source>
</evidence>
<dbReference type="OMA" id="GACHRAN"/>
<dbReference type="CDD" id="cd00087">
    <property type="entry name" value="FReD"/>
    <property type="match status" value="1"/>
</dbReference>
<dbReference type="InterPro" id="IPR002181">
    <property type="entry name" value="Fibrinogen_a/b/g_C_dom"/>
</dbReference>
<keyword evidence="6 15" id="KW-0732">Signal</keyword>
<dbReference type="PROSITE" id="PS51406">
    <property type="entry name" value="FIBRINOGEN_C_2"/>
    <property type="match status" value="1"/>
</dbReference>
<comment type="similarity">
    <text evidence="2">Belongs to the ficolin lectin family.</text>
</comment>
<evidence type="ECO:0000256" key="3">
    <source>
        <dbReference type="ARBA" id="ARBA00022525"/>
    </source>
</evidence>
<dbReference type="PROSITE" id="PS00514">
    <property type="entry name" value="FIBRINOGEN_C_1"/>
    <property type="match status" value="1"/>
</dbReference>
<dbReference type="GO" id="GO:0003823">
    <property type="term" value="F:antigen binding"/>
    <property type="evidence" value="ECO:0007669"/>
    <property type="project" value="TreeGrafter"/>
</dbReference>
<evidence type="ECO:0000256" key="5">
    <source>
        <dbReference type="ARBA" id="ARBA00022723"/>
    </source>
</evidence>
<dbReference type="PANTHER" id="PTHR19143">
    <property type="entry name" value="FIBRINOGEN/TENASCIN/ANGIOPOEITIN"/>
    <property type="match status" value="1"/>
</dbReference>
<dbReference type="GO" id="GO:0005615">
    <property type="term" value="C:extracellular space"/>
    <property type="evidence" value="ECO:0007669"/>
    <property type="project" value="TreeGrafter"/>
</dbReference>
<feature type="signal peptide" evidence="15">
    <location>
        <begin position="1"/>
        <end position="21"/>
    </location>
</feature>
<reference evidence="17" key="1">
    <citation type="submission" date="2024-06" db="UniProtKB">
        <authorList>
            <consortium name="Ensembl"/>
        </authorList>
    </citation>
    <scope>IDENTIFICATION</scope>
</reference>
<organism evidence="17">
    <name type="scientific">Mustela putorius furo</name>
    <name type="common">European domestic ferret</name>
    <name type="synonym">Mustela furo</name>
    <dbReference type="NCBI Taxonomy" id="9669"/>
    <lineage>
        <taxon>Eukaryota</taxon>
        <taxon>Metazoa</taxon>
        <taxon>Chordata</taxon>
        <taxon>Craniata</taxon>
        <taxon>Vertebrata</taxon>
        <taxon>Euteleostomi</taxon>
        <taxon>Mammalia</taxon>
        <taxon>Eutheria</taxon>
        <taxon>Laurasiatheria</taxon>
        <taxon>Carnivora</taxon>
        <taxon>Caniformia</taxon>
        <taxon>Musteloidea</taxon>
        <taxon>Mustelidae</taxon>
        <taxon>Mustelinae</taxon>
        <taxon>Mustela</taxon>
    </lineage>
</organism>
<feature type="region of interest" description="Disordered" evidence="14">
    <location>
        <begin position="54"/>
        <end position="179"/>
    </location>
</feature>
<dbReference type="NCBIfam" id="NF040941">
    <property type="entry name" value="GGGWT_bact"/>
    <property type="match status" value="1"/>
</dbReference>
<dbReference type="eggNOG" id="KOG2579">
    <property type="taxonomic scope" value="Eukaryota"/>
</dbReference>
<dbReference type="HOGENOM" id="CLU_038628_3_3_1"/>
<keyword evidence="9" id="KW-0106">Calcium</keyword>
<keyword evidence="12" id="KW-1015">Disulfide bond</keyword>
<evidence type="ECO:0000256" key="14">
    <source>
        <dbReference type="SAM" id="MobiDB-lite"/>
    </source>
</evidence>
<dbReference type="InterPro" id="IPR050373">
    <property type="entry name" value="Fibrinogen_C-term_domain"/>
</dbReference>
<evidence type="ECO:0000256" key="6">
    <source>
        <dbReference type="ARBA" id="ARBA00022729"/>
    </source>
</evidence>
<proteinExistence type="inferred from homology"/>
<dbReference type="GO" id="GO:0046872">
    <property type="term" value="F:metal ion binding"/>
    <property type="evidence" value="ECO:0007669"/>
    <property type="project" value="UniProtKB-KW"/>
</dbReference>
<dbReference type="Ensembl" id="ENSMPUT00000012221.1">
    <property type="protein sequence ID" value="ENSMPUP00000012023.1"/>
    <property type="gene ID" value="ENSMPUG00000012118.1"/>
</dbReference>
<dbReference type="InterPro" id="IPR020837">
    <property type="entry name" value="Fibrinogen_CS"/>
</dbReference>
<dbReference type="GO" id="GO:0005102">
    <property type="term" value="F:signaling receptor binding"/>
    <property type="evidence" value="ECO:0007669"/>
    <property type="project" value="TreeGrafter"/>
</dbReference>
<dbReference type="EMBL" id="AEYP01042351">
    <property type="status" value="NOT_ANNOTATED_CDS"/>
    <property type="molecule type" value="Genomic_DNA"/>
</dbReference>
<evidence type="ECO:0000256" key="10">
    <source>
        <dbReference type="ARBA" id="ARBA00022859"/>
    </source>
</evidence>
<feature type="domain" description="Fibrinogen C-terminal" evidence="16">
    <location>
        <begin position="174"/>
        <end position="387"/>
    </location>
</feature>
<dbReference type="GO" id="GO:0097367">
    <property type="term" value="F:carbohydrate derivative binding"/>
    <property type="evidence" value="ECO:0007669"/>
    <property type="project" value="TreeGrafter"/>
</dbReference>
<dbReference type="STRING" id="9669.ENSMPUP00000012023"/>
<dbReference type="GO" id="GO:0030246">
    <property type="term" value="F:carbohydrate binding"/>
    <property type="evidence" value="ECO:0007669"/>
    <property type="project" value="UniProtKB-KW"/>
</dbReference>
<keyword evidence="13" id="KW-0325">Glycoprotein</keyword>
<evidence type="ECO:0000256" key="8">
    <source>
        <dbReference type="ARBA" id="ARBA00022737"/>
    </source>
</evidence>
<sequence>MEPSGAAAATLVALLCTGAWAAADTCPEVKVVGLEGSDKLSILRGCPGLPGAAGPKGDAGVNGARGAPGSPGVPGKAGPPGPKGNNGMKGHGPSRDPGVRPRRKTDCKRQKRQLTNSKPSPVLHAQVKRAGLGHRAECPTPPRSPPAEDQGGSAGRPGVRGLRWGGPGRDGQLPGLSPAPRTCKDLLTRGHSLTGWHTVYLPGCRPLSVLCDMDTDGGGWTVSVGGQGTAQWCVGTAGSAWGSHRAARPLAGRTLSLSAPGTSELRVDLVDFEGNRQFAKYNSFRMAGEAEKYRLLLGAFAGGSAGDSLTYHNNHPFSTKDQDNDSSPETCAERYQGAWWYDKCHLANLNGLYLPGSHETFANGINWKSGKGYNYSYKVSVMMVRPV</sequence>
<dbReference type="EMBL" id="AEYP01042350">
    <property type="status" value="NOT_ANNOTATED_CDS"/>
    <property type="molecule type" value="Genomic_DNA"/>
</dbReference>
<evidence type="ECO:0000256" key="2">
    <source>
        <dbReference type="ARBA" id="ARBA00008530"/>
    </source>
</evidence>
<dbReference type="PANTHER" id="PTHR19143:SF433">
    <property type="entry name" value="FICOLIN-2"/>
    <property type="match status" value="1"/>
</dbReference>
<evidence type="ECO:0000256" key="13">
    <source>
        <dbReference type="ARBA" id="ARBA00023180"/>
    </source>
</evidence>
<keyword evidence="10" id="KW-0391">Immunity</keyword>
<accession>M3YL16</accession>
<keyword evidence="4" id="KW-0399">Innate immunity</keyword>
<keyword evidence="5" id="KW-0479">Metal-binding</keyword>
<dbReference type="SMART" id="SM00186">
    <property type="entry name" value="FBG"/>
    <property type="match status" value="1"/>
</dbReference>
<evidence type="ECO:0000256" key="9">
    <source>
        <dbReference type="ARBA" id="ARBA00022837"/>
    </source>
</evidence>
<dbReference type="AlphaFoldDB" id="M3YL16"/>
<dbReference type="InterPro" id="IPR036056">
    <property type="entry name" value="Fibrinogen-like_C"/>
</dbReference>
<dbReference type="Pfam" id="PF01391">
    <property type="entry name" value="Collagen"/>
    <property type="match status" value="1"/>
</dbReference>
<evidence type="ECO:0000256" key="12">
    <source>
        <dbReference type="ARBA" id="ARBA00023157"/>
    </source>
</evidence>
<feature type="compositionally biased region" description="Low complexity" evidence="14">
    <location>
        <begin position="67"/>
        <end position="76"/>
    </location>
</feature>
<feature type="chain" id="PRO_5004044988" description="Fibrinogen C-terminal domain-containing protein" evidence="15">
    <location>
        <begin position="22"/>
        <end position="387"/>
    </location>
</feature>
<dbReference type="Pfam" id="PF00147">
    <property type="entry name" value="Fibrinogen_C"/>
    <property type="match status" value="1"/>
</dbReference>
<keyword evidence="7" id="KW-0430">Lectin</keyword>
<evidence type="ECO:0000256" key="15">
    <source>
        <dbReference type="SAM" id="SignalP"/>
    </source>
</evidence>
<dbReference type="GeneTree" id="ENSGT00940000157531"/>
<dbReference type="InterPro" id="IPR008160">
    <property type="entry name" value="Collagen"/>
</dbReference>
<dbReference type="Gene3D" id="3.90.215.10">
    <property type="entry name" value="Gamma Fibrinogen, chain A, domain 1"/>
    <property type="match status" value="2"/>
</dbReference>
<evidence type="ECO:0000313" key="17">
    <source>
        <dbReference type="Ensembl" id="ENSMPUP00000012023.1"/>
    </source>
</evidence>
<dbReference type="InParanoid" id="M3YL16"/>
<feature type="compositionally biased region" description="Basic residues" evidence="14">
    <location>
        <begin position="100"/>
        <end position="112"/>
    </location>
</feature>
<protein>
    <recommendedName>
        <fullName evidence="16">Fibrinogen C-terminal domain-containing protein</fullName>
    </recommendedName>
</protein>
<keyword evidence="8" id="KW-0677">Repeat</keyword>
<evidence type="ECO:0000259" key="16">
    <source>
        <dbReference type="PROSITE" id="PS51406"/>
    </source>
</evidence>
<dbReference type="GO" id="GO:0001867">
    <property type="term" value="P:complement activation, lectin pathway"/>
    <property type="evidence" value="ECO:0007669"/>
    <property type="project" value="TreeGrafter"/>
</dbReference>
<name>M3YL16_MUSPF</name>
<dbReference type="SUPFAM" id="SSF56496">
    <property type="entry name" value="Fibrinogen C-terminal domain-like"/>
    <property type="match status" value="1"/>
</dbReference>
<comment type="subcellular location">
    <subcellularLocation>
        <location evidence="1">Secreted</location>
    </subcellularLocation>
</comment>